<gene>
    <name evidence="2" type="ORF">QTG54_004862</name>
</gene>
<evidence type="ECO:0000256" key="1">
    <source>
        <dbReference type="SAM" id="Phobius"/>
    </source>
</evidence>
<reference evidence="2" key="1">
    <citation type="submission" date="2023-06" db="EMBL/GenBank/DDBJ databases">
        <title>Survivors Of The Sea: Transcriptome response of Skeletonema marinoi to long-term dormancy.</title>
        <authorList>
            <person name="Pinder M.I.M."/>
            <person name="Kourtchenko O."/>
            <person name="Robertson E.K."/>
            <person name="Larsson T."/>
            <person name="Maumus F."/>
            <person name="Osuna-Cruz C.M."/>
            <person name="Vancaester E."/>
            <person name="Stenow R."/>
            <person name="Vandepoele K."/>
            <person name="Ploug H."/>
            <person name="Bruchert V."/>
            <person name="Godhe A."/>
            <person name="Topel M."/>
        </authorList>
    </citation>
    <scope>NUCLEOTIDE SEQUENCE</scope>
    <source>
        <strain evidence="2">R05AC</strain>
    </source>
</reference>
<keyword evidence="1" id="KW-0812">Transmembrane</keyword>
<dbReference type="PANTHER" id="PTHR15907">
    <property type="entry name" value="DUF614 FAMILY PROTEIN-RELATED"/>
    <property type="match status" value="1"/>
</dbReference>
<proteinExistence type="predicted"/>
<dbReference type="EMBL" id="JATAAI010000007">
    <property type="protein sequence ID" value="KAK1744329.1"/>
    <property type="molecule type" value="Genomic_DNA"/>
</dbReference>
<organism evidence="2 3">
    <name type="scientific">Skeletonema marinoi</name>
    <dbReference type="NCBI Taxonomy" id="267567"/>
    <lineage>
        <taxon>Eukaryota</taxon>
        <taxon>Sar</taxon>
        <taxon>Stramenopiles</taxon>
        <taxon>Ochrophyta</taxon>
        <taxon>Bacillariophyta</taxon>
        <taxon>Coscinodiscophyceae</taxon>
        <taxon>Thalassiosirophycidae</taxon>
        <taxon>Thalassiosirales</taxon>
        <taxon>Skeletonemataceae</taxon>
        <taxon>Skeletonema</taxon>
        <taxon>Skeletonema marinoi-dohrnii complex</taxon>
    </lineage>
</organism>
<feature type="transmembrane region" description="Helical" evidence="1">
    <location>
        <begin position="431"/>
        <end position="452"/>
    </location>
</feature>
<sequence>MNGSSSTAGSGGSASAAVAMANNAIENARRAATASRKSRKTTKSGMFSGFSSYNSSSGLGASKSSGADSSNFDLMSNDNAYHVIATLITDRLLPKIQERSTFYTLTSEDRAFFQKMLPYSVRRKFVDALRYRLQLIKSSGVRGKANSALMNLTKQCQMLGLDKEKMNALLDLSNSSGVRYPVSKEDHLDIPITSSYEDRPYAHANNYTAATQQPSIYGGASVVDNGVSFGMASSPMAYSNNDGYTSPSARDREATAESLARQQIMAEINETKFLMQGSVTPEANIFWQNHLNELNQRLVSLNTGEQGQPRGTGFEKSNYDVRPQVESYGFSSNQAANNYYEEEPMAIASPRHSDRVKCEVVAPSDLPGGYMFEAQLGSKKFLATVPSGGVTKGQQFLSTMKPLENIEIPVTMGGWSDDLCNCFGAGICHPLLLNGIFFPCIALGQIMTRTGLDWRARPANKLVSSLSCTNMTVFLFFWVAMNCSAALMFMVRWQRGQDMTPDYYAPIIGLNLLSLFYLQNLVKNTREAIRDKYQIPQTTCIGCEDCMCSTFCMSCTICQMGRHTADFDTFNGTCCSRTGLPGQVELASSAIYENSYRSMA</sequence>
<dbReference type="NCBIfam" id="TIGR01571">
    <property type="entry name" value="A_thal_Cys_rich"/>
    <property type="match status" value="1"/>
</dbReference>
<name>A0AAD9DFJ6_9STRA</name>
<accession>A0AAD9DFJ6</accession>
<feature type="transmembrane region" description="Helical" evidence="1">
    <location>
        <begin position="503"/>
        <end position="522"/>
    </location>
</feature>
<protein>
    <submittedName>
        <fullName evidence="2">Uncharacterized protein</fullName>
    </submittedName>
</protein>
<dbReference type="Proteomes" id="UP001224775">
    <property type="component" value="Unassembled WGS sequence"/>
</dbReference>
<keyword evidence="3" id="KW-1185">Reference proteome</keyword>
<evidence type="ECO:0000313" key="3">
    <source>
        <dbReference type="Proteomes" id="UP001224775"/>
    </source>
</evidence>
<keyword evidence="1" id="KW-1133">Transmembrane helix</keyword>
<comment type="caution">
    <text evidence="2">The sequence shown here is derived from an EMBL/GenBank/DDBJ whole genome shotgun (WGS) entry which is preliminary data.</text>
</comment>
<feature type="transmembrane region" description="Helical" evidence="1">
    <location>
        <begin position="473"/>
        <end position="491"/>
    </location>
</feature>
<dbReference type="Pfam" id="PF04749">
    <property type="entry name" value="PLAC8"/>
    <property type="match status" value="1"/>
</dbReference>
<keyword evidence="1" id="KW-0472">Membrane</keyword>
<dbReference type="InterPro" id="IPR006461">
    <property type="entry name" value="PLAC_motif_containing"/>
</dbReference>
<dbReference type="AlphaFoldDB" id="A0AAD9DFJ6"/>
<evidence type="ECO:0000313" key="2">
    <source>
        <dbReference type="EMBL" id="KAK1744329.1"/>
    </source>
</evidence>